<dbReference type="Proteomes" id="UP001321825">
    <property type="component" value="Chromosome"/>
</dbReference>
<evidence type="ECO:0008006" key="3">
    <source>
        <dbReference type="Google" id="ProtNLM"/>
    </source>
</evidence>
<dbReference type="EMBL" id="AP024714">
    <property type="protein sequence ID" value="BCX80579.1"/>
    <property type="molecule type" value="Genomic_DNA"/>
</dbReference>
<organism evidence="1 2">
    <name type="scientific">Methylomarinovum caldicuralii</name>
    <dbReference type="NCBI Taxonomy" id="438856"/>
    <lineage>
        <taxon>Bacteria</taxon>
        <taxon>Pseudomonadati</taxon>
        <taxon>Pseudomonadota</taxon>
        <taxon>Gammaproteobacteria</taxon>
        <taxon>Methylococcales</taxon>
        <taxon>Methylothermaceae</taxon>
        <taxon>Methylomarinovum</taxon>
    </lineage>
</organism>
<dbReference type="RefSeq" id="WP_317705547.1">
    <property type="nucleotide sequence ID" value="NZ_AP024714.1"/>
</dbReference>
<gene>
    <name evidence="1" type="ORF">MIT9_P0153</name>
</gene>
<dbReference type="AlphaFoldDB" id="A0AAU9C476"/>
<evidence type="ECO:0000313" key="2">
    <source>
        <dbReference type="Proteomes" id="UP001321825"/>
    </source>
</evidence>
<evidence type="ECO:0000313" key="1">
    <source>
        <dbReference type="EMBL" id="BCX80579.1"/>
    </source>
</evidence>
<reference evidence="2" key="1">
    <citation type="journal article" date="2024" name="Int. J. Syst. Evol. Microbiol.">
        <title>Methylomarinovum tepidoasis sp. nov., a moderately thermophilic methanotroph of the family Methylothermaceae isolated from a deep-sea hydrothermal field.</title>
        <authorList>
            <person name="Hirayama H."/>
            <person name="Takaki Y."/>
            <person name="Abe M."/>
            <person name="Miyazaki M."/>
            <person name="Uematsu K."/>
            <person name="Matsui Y."/>
            <person name="Takai K."/>
        </authorList>
    </citation>
    <scope>NUCLEOTIDE SEQUENCE [LARGE SCALE GENOMIC DNA]</scope>
    <source>
        <strain evidence="2">IT-9</strain>
    </source>
</reference>
<name>A0AAU9C476_9GAMM</name>
<keyword evidence="2" id="KW-1185">Reference proteome</keyword>
<protein>
    <recommendedName>
        <fullName evidence="3">Cysteinyl-tRNA synthetase</fullName>
    </recommendedName>
</protein>
<accession>A0AAU9C476</accession>
<sequence length="173" mass="19794">MTSLTEGRLQFDFDGDDATKYDEWSFYRAQFEKICNGNKAVDFIFVDGDETWLIEVKDYRRHPTIKTIDLADEIALKVRDTLAGIVAAKLNANEAAEKNLARRALQKRRLRVVLHLEQPTNRSKLFPTAADPAKLQQKLKQKIGAIDPHPLVVNRHRLHRTMNWTVTGIGICP</sequence>
<dbReference type="KEGG" id="mcau:MIT9_P0153"/>
<proteinExistence type="predicted"/>